<organism evidence="3 4">
    <name type="scientific">Heligmosomoides polygyrus</name>
    <name type="common">Parasitic roundworm</name>
    <dbReference type="NCBI Taxonomy" id="6339"/>
    <lineage>
        <taxon>Eukaryota</taxon>
        <taxon>Metazoa</taxon>
        <taxon>Ecdysozoa</taxon>
        <taxon>Nematoda</taxon>
        <taxon>Chromadorea</taxon>
        <taxon>Rhabditida</taxon>
        <taxon>Rhabditina</taxon>
        <taxon>Rhabditomorpha</taxon>
        <taxon>Strongyloidea</taxon>
        <taxon>Heligmosomidae</taxon>
        <taxon>Heligmosomoides</taxon>
    </lineage>
</organism>
<feature type="compositionally biased region" description="Low complexity" evidence="1">
    <location>
        <begin position="292"/>
        <end position="304"/>
    </location>
</feature>
<gene>
    <name evidence="2" type="ORF">HPBE_LOCUS26512</name>
</gene>
<accession>A0A183GUZ3</accession>
<feature type="region of interest" description="Disordered" evidence="1">
    <location>
        <begin position="289"/>
        <end position="311"/>
    </location>
</feature>
<dbReference type="WBParaSite" id="HPBE_0002651301-mRNA-1">
    <property type="protein sequence ID" value="HPBE_0002651301-mRNA-1"/>
    <property type="gene ID" value="HPBE_0002651301"/>
</dbReference>
<evidence type="ECO:0000313" key="2">
    <source>
        <dbReference type="EMBL" id="VDP57985.1"/>
    </source>
</evidence>
<feature type="compositionally biased region" description="Basic and acidic residues" evidence="1">
    <location>
        <begin position="343"/>
        <end position="356"/>
    </location>
</feature>
<dbReference type="Proteomes" id="UP000050761">
    <property type="component" value="Unassembled WGS sequence"/>
</dbReference>
<reference evidence="4" key="2">
    <citation type="submission" date="2019-09" db="UniProtKB">
        <authorList>
            <consortium name="WormBaseParasite"/>
        </authorList>
    </citation>
    <scope>IDENTIFICATION</scope>
</reference>
<evidence type="ECO:0000313" key="4">
    <source>
        <dbReference type="WBParaSite" id="HPBE_0002651301-mRNA-1"/>
    </source>
</evidence>
<name>A0A183GUZ3_HELPZ</name>
<accession>A0A3P8FSZ8</accession>
<feature type="region of interest" description="Disordered" evidence="1">
    <location>
        <begin position="343"/>
        <end position="373"/>
    </location>
</feature>
<keyword evidence="3" id="KW-1185">Reference proteome</keyword>
<proteinExistence type="predicted"/>
<evidence type="ECO:0000256" key="1">
    <source>
        <dbReference type="SAM" id="MobiDB-lite"/>
    </source>
</evidence>
<evidence type="ECO:0000313" key="3">
    <source>
        <dbReference type="Proteomes" id="UP000050761"/>
    </source>
</evidence>
<protein>
    <submittedName>
        <fullName evidence="4">Helicase POLQ-like</fullName>
    </submittedName>
</protein>
<dbReference type="AlphaFoldDB" id="A0A183GUZ3"/>
<dbReference type="EMBL" id="UZAH01040148">
    <property type="protein sequence ID" value="VDP57985.1"/>
    <property type="molecule type" value="Genomic_DNA"/>
</dbReference>
<sequence>MFMGQRVRVCLDLGDVLKTSSTVRRDSEDVLKTSSNDQCEYELGVAQESGVTASGTTVMDFSVSFGEGNRGPLTSTPMFEKTFNHFEAFISQNIVDESPSRKSGKISEQETLFQDCLEDADSSMEYAERFEHLTLSLKTNCDSSPGKGNPVGSHITVGAPLCTSNSLELECIPSCDPAVGSVLKKEEMDEPEACDKTMVADVSFRSFSCEVVQSLQSLNSVTETDLNKTMACHDCDERNSGDVHLCGNDGEVALNVDKAPSSATLGQPTGEEENRHHLYETQSMAVKKNNESSKVFSNSESSSSIQRTQGNVKHYEITSGGLERYIHENSAAEAKILKDFRSQDVKDSLKPHERSSRSRRKRARSQDSEEVDEATEAVKQEVMLWIWSISLFNSCEV</sequence>
<reference evidence="2 3" key="1">
    <citation type="submission" date="2018-11" db="EMBL/GenBank/DDBJ databases">
        <authorList>
            <consortium name="Pathogen Informatics"/>
        </authorList>
    </citation>
    <scope>NUCLEOTIDE SEQUENCE [LARGE SCALE GENOMIC DNA]</scope>
</reference>